<evidence type="ECO:0000256" key="9">
    <source>
        <dbReference type="ARBA" id="ARBA00022723"/>
    </source>
</evidence>
<evidence type="ECO:0000256" key="6">
    <source>
        <dbReference type="ARBA" id="ARBA00022676"/>
    </source>
</evidence>
<feature type="non-terminal residue" evidence="14">
    <location>
        <position position="162"/>
    </location>
</feature>
<evidence type="ECO:0000256" key="5">
    <source>
        <dbReference type="ARBA" id="ARBA00010810"/>
    </source>
</evidence>
<dbReference type="GO" id="GO:0004576">
    <property type="term" value="F:oligosaccharyl transferase activity"/>
    <property type="evidence" value="ECO:0007669"/>
    <property type="project" value="InterPro"/>
</dbReference>
<keyword evidence="11" id="KW-1133">Transmembrane helix</keyword>
<evidence type="ECO:0000256" key="13">
    <source>
        <dbReference type="ARBA" id="ARBA00023211"/>
    </source>
</evidence>
<dbReference type="GO" id="GO:0046872">
    <property type="term" value="F:metal ion binding"/>
    <property type="evidence" value="ECO:0007669"/>
    <property type="project" value="UniProtKB-KW"/>
</dbReference>
<dbReference type="InterPro" id="IPR003674">
    <property type="entry name" value="Oligo_trans_STT3"/>
</dbReference>
<reference evidence="14" key="1">
    <citation type="journal article" date="2011" name="Nat. Biotechnol.">
        <title>Genome sequencing and comparison of two nonhuman primate animal models, the cynomolgus and Chinese rhesus macaques.</title>
        <authorList>
            <person name="Yan G."/>
            <person name="Zhang G."/>
            <person name="Fang X."/>
            <person name="Zhang Y."/>
            <person name="Li C."/>
            <person name="Ling F."/>
            <person name="Cooper D.N."/>
            <person name="Li Q."/>
            <person name="Li Y."/>
            <person name="van Gool A.J."/>
            <person name="Du H."/>
            <person name="Chen J."/>
            <person name="Chen R."/>
            <person name="Zhang P."/>
            <person name="Huang Z."/>
            <person name="Thompson J.R."/>
            <person name="Meng Y."/>
            <person name="Bai Y."/>
            <person name="Wang J."/>
            <person name="Zhuo M."/>
            <person name="Wang T."/>
            <person name="Huang Y."/>
            <person name="Wei L."/>
            <person name="Li J."/>
            <person name="Wang Z."/>
            <person name="Hu H."/>
            <person name="Yang P."/>
            <person name="Le L."/>
            <person name="Stenson P.D."/>
            <person name="Li B."/>
            <person name="Liu X."/>
            <person name="Ball E.V."/>
            <person name="An N."/>
            <person name="Huang Q."/>
            <person name="Zhang Y."/>
            <person name="Fan W."/>
            <person name="Zhang X."/>
            <person name="Li Y."/>
            <person name="Wang W."/>
            <person name="Katze M.G."/>
            <person name="Su B."/>
            <person name="Nielsen R."/>
            <person name="Yang H."/>
            <person name="Wang J."/>
            <person name="Wang X."/>
            <person name="Wang J."/>
        </authorList>
    </citation>
    <scope>NUCLEOTIDE SEQUENCE [LARGE SCALE GENOMIC DNA]</scope>
    <source>
        <strain evidence="14">CR-5</strain>
    </source>
</reference>
<comment type="cofactor">
    <cofactor evidence="2">
        <name>Mg(2+)</name>
        <dbReference type="ChEBI" id="CHEBI:18420"/>
    </cofactor>
</comment>
<keyword evidence="6" id="KW-0328">Glycosyltransferase</keyword>
<evidence type="ECO:0000256" key="12">
    <source>
        <dbReference type="ARBA" id="ARBA00023136"/>
    </source>
</evidence>
<sequence length="162" mass="19001">ILCWDHSYQIIAKVNWTIFVDNNTLVQAMVSTEFRKRYEIMRKHEVIVGDFTEYCYDDINEFLWVVQIGGSTNTRKYIKENDYCTPVGEFCVGHKGSPALLNCLMYKMCYYHSGQVYTKVNHSSGFDHVGNAEIGNKFYVLEKAYITEHWLVRKDKVKDLDN</sequence>
<keyword evidence="13" id="KW-0464">Manganese</keyword>
<keyword evidence="10" id="KW-0460">Magnesium</keyword>
<evidence type="ECO:0000256" key="10">
    <source>
        <dbReference type="ARBA" id="ARBA00022842"/>
    </source>
</evidence>
<evidence type="ECO:0000256" key="11">
    <source>
        <dbReference type="ARBA" id="ARBA00022989"/>
    </source>
</evidence>
<dbReference type="PANTHER" id="PTHR13872:SF43">
    <property type="entry name" value="DOLICHYL-DIPHOSPHOOLIGOSACCHARIDE--PROTEIN GLYCOSYLTRANSFERASE SUBUNIT STT3A"/>
    <property type="match status" value="1"/>
</dbReference>
<dbReference type="Proteomes" id="UP000013456">
    <property type="component" value="Chromosome X"/>
</dbReference>
<dbReference type="PANTHER" id="PTHR13872">
    <property type="entry name" value="DOLICHYL-DIPHOSPHOOLIGOSACCHARIDE--PROTEIN GLYCOSYLTRANSFERASE SUBUNIT"/>
    <property type="match status" value="1"/>
</dbReference>
<name>G7NST0_MACMU</name>
<evidence type="ECO:0000256" key="1">
    <source>
        <dbReference type="ARBA" id="ARBA00001936"/>
    </source>
</evidence>
<comment type="subcellular location">
    <subcellularLocation>
        <location evidence="3">Endomembrane system</location>
        <topology evidence="3">Multi-pass membrane protein</topology>
    </subcellularLocation>
</comment>
<evidence type="ECO:0000256" key="2">
    <source>
        <dbReference type="ARBA" id="ARBA00001946"/>
    </source>
</evidence>
<dbReference type="GO" id="GO:0016020">
    <property type="term" value="C:membrane"/>
    <property type="evidence" value="ECO:0007669"/>
    <property type="project" value="InterPro"/>
</dbReference>
<keyword evidence="8" id="KW-0812">Transmembrane</keyword>
<evidence type="ECO:0000256" key="3">
    <source>
        <dbReference type="ARBA" id="ARBA00004127"/>
    </source>
</evidence>
<gene>
    <name evidence="14" type="ORF">EGK_20376</name>
</gene>
<organism evidence="14">
    <name type="scientific">Macaca mulatta</name>
    <name type="common">Rhesus macaque</name>
    <dbReference type="NCBI Taxonomy" id="9544"/>
    <lineage>
        <taxon>Eukaryota</taxon>
        <taxon>Metazoa</taxon>
        <taxon>Chordata</taxon>
        <taxon>Craniata</taxon>
        <taxon>Vertebrata</taxon>
        <taxon>Euteleostomi</taxon>
        <taxon>Mammalia</taxon>
        <taxon>Eutheria</taxon>
        <taxon>Euarchontoglires</taxon>
        <taxon>Primates</taxon>
        <taxon>Haplorrhini</taxon>
        <taxon>Catarrhini</taxon>
        <taxon>Cercopithecidae</taxon>
        <taxon>Cercopithecinae</taxon>
        <taxon>Macaca</taxon>
    </lineage>
</organism>
<evidence type="ECO:0000256" key="7">
    <source>
        <dbReference type="ARBA" id="ARBA00022679"/>
    </source>
</evidence>
<comment type="similarity">
    <text evidence="5">Belongs to the STT3 family.</text>
</comment>
<keyword evidence="12" id="KW-0472">Membrane</keyword>
<dbReference type="AlphaFoldDB" id="G7NST0"/>
<evidence type="ECO:0000256" key="8">
    <source>
        <dbReference type="ARBA" id="ARBA00022692"/>
    </source>
</evidence>
<comment type="cofactor">
    <cofactor evidence="1">
        <name>Mn(2+)</name>
        <dbReference type="ChEBI" id="CHEBI:29035"/>
    </cofactor>
</comment>
<keyword evidence="7" id="KW-0808">Transferase</keyword>
<evidence type="ECO:0000256" key="4">
    <source>
        <dbReference type="ARBA" id="ARBA00004922"/>
    </source>
</evidence>
<dbReference type="EMBL" id="CM001273">
    <property type="protein sequence ID" value="EHH30629.1"/>
    <property type="molecule type" value="Genomic_DNA"/>
</dbReference>
<evidence type="ECO:0000313" key="14">
    <source>
        <dbReference type="EMBL" id="EHH30629.1"/>
    </source>
</evidence>
<proteinExistence type="inferred from homology"/>
<protein>
    <submittedName>
        <fullName evidence="14">Uncharacterized protein</fullName>
    </submittedName>
</protein>
<feature type="non-terminal residue" evidence="14">
    <location>
        <position position="1"/>
    </location>
</feature>
<accession>G7NST0</accession>
<dbReference type="UniPathway" id="UPA00378"/>
<comment type="pathway">
    <text evidence="4">Protein modification; protein glycosylation.</text>
</comment>
<keyword evidence="9" id="KW-0479">Metal-binding</keyword>
<dbReference type="GO" id="GO:0012505">
    <property type="term" value="C:endomembrane system"/>
    <property type="evidence" value="ECO:0007669"/>
    <property type="project" value="UniProtKB-SubCell"/>
</dbReference>